<dbReference type="SUPFAM" id="SSF55909">
    <property type="entry name" value="Pentein"/>
    <property type="match status" value="1"/>
</dbReference>
<evidence type="ECO:0000313" key="4">
    <source>
        <dbReference type="Proteomes" id="UP001301728"/>
    </source>
</evidence>
<keyword evidence="4" id="KW-1185">Reference proteome</keyword>
<dbReference type="InterPro" id="IPR004303">
    <property type="entry name" value="PAD"/>
</dbReference>
<dbReference type="PANTHER" id="PTHR10837:SF8">
    <property type="entry name" value="PROTEIN-ARGININE DEIMINASE"/>
    <property type="match status" value="1"/>
</dbReference>
<dbReference type="InterPro" id="IPR013733">
    <property type="entry name" value="Prot_Arg_deaminase_cen_dom"/>
</dbReference>
<dbReference type="Gene3D" id="2.60.40.1700">
    <property type="entry name" value="Protein-arginine deiminase, central domain"/>
    <property type="match status" value="1"/>
</dbReference>
<evidence type="ECO:0000259" key="1">
    <source>
        <dbReference type="Pfam" id="PF03068"/>
    </source>
</evidence>
<dbReference type="EMBL" id="JAYGHT010000006">
    <property type="protein sequence ID" value="MEA5517987.1"/>
    <property type="molecule type" value="Genomic_DNA"/>
</dbReference>
<sequence length="646" mass="72474">MDKRTIFQVLGQPSRTNFPALSGQIILRAATNLTVYHSGQRDWMPFEIDSPINAADELESRLLVNGDQPGRGTAVLEHRINETIVNQIELELYTLKLQLINDANRDGKVDLTETNCNNWVWGENSPGAILLVNNDRDLSDFNPTPESLSELSELVLAPTGCTDLPKGVEIVLYATPDAAKRFCVYQKTIDGFRRILGKDPLLADSNAISISAPLAATGETFFVEALQYPGSFFEGLITIEVHLRHNGVVIGTDQVVFRVAPWIMTPNTLPVEKVYTCEISEDFFNPNTNFLKQLREALDELDIPLIILPPSQHNGDRWIQDEIEFGYCESNSHILPVVFDSPRDRELDGFPEAELLNPDFGHFQMGGSTPNSLDSFGNLEVSPPVSVNGREYPLGRIVFGGRKYGDFGEETRQMMPQIRSFLYAQKVQSPIEIYTDWLAVGHVDEIICFIPANNAKGFKVLLASPGSCLALLQSLSNDGYGSTLMFEGQNRNSPDSSFSAEITIDQLLDDQEFWEANAVFQRHMDLNRKILKLELGLDESDLIDIPVLFYPPAKERTLAYFPDMINHLVIGNVSLVPKPYGPIINGECAFEAAFRKAVPEQTCKFIDNWYPYHEMSGEVHCGTNTLRSPFTHKKWWEFKPDGAFDI</sequence>
<feature type="domain" description="Protein-arginine deiminase C-terminal" evidence="1">
    <location>
        <begin position="250"/>
        <end position="637"/>
    </location>
</feature>
<dbReference type="InterPro" id="IPR013530">
    <property type="entry name" value="PAD_C"/>
</dbReference>
<proteinExistence type="predicted"/>
<dbReference type="Pfam" id="PF08527">
    <property type="entry name" value="PAD_M"/>
    <property type="match status" value="1"/>
</dbReference>
<comment type="caution">
    <text evidence="3">The sequence shown here is derived from an EMBL/GenBank/DDBJ whole genome shotgun (WGS) entry which is preliminary data.</text>
</comment>
<name>A0ABU5TSV3_9CYAN</name>
<feature type="domain" description="Protein-arginine deiminase (PAD) central" evidence="2">
    <location>
        <begin position="98"/>
        <end position="243"/>
    </location>
</feature>
<dbReference type="InterPro" id="IPR036556">
    <property type="entry name" value="PAD_central_sf"/>
</dbReference>
<evidence type="ECO:0000313" key="3">
    <source>
        <dbReference type="EMBL" id="MEA5517987.1"/>
    </source>
</evidence>
<organism evidence="3 4">
    <name type="scientific">Limnoraphis robusta CCNP1315</name>
    <dbReference type="NCBI Taxonomy" id="3110306"/>
    <lineage>
        <taxon>Bacteria</taxon>
        <taxon>Bacillati</taxon>
        <taxon>Cyanobacteriota</taxon>
        <taxon>Cyanophyceae</taxon>
        <taxon>Oscillatoriophycideae</taxon>
        <taxon>Oscillatoriales</taxon>
        <taxon>Sirenicapillariaceae</taxon>
        <taxon>Limnoraphis</taxon>
    </lineage>
</organism>
<dbReference type="Gene3D" id="3.75.10.10">
    <property type="entry name" value="L-arginine/glycine Amidinotransferase, Chain A"/>
    <property type="match status" value="1"/>
</dbReference>
<gene>
    <name evidence="3" type="ORF">VB854_03375</name>
</gene>
<dbReference type="RefSeq" id="WP_323221602.1">
    <property type="nucleotide sequence ID" value="NZ_JAYGHT010000006.1"/>
</dbReference>
<dbReference type="Pfam" id="PF03068">
    <property type="entry name" value="PAD"/>
    <property type="match status" value="1"/>
</dbReference>
<reference evidence="3 4" key="1">
    <citation type="submission" date="2023-12" db="EMBL/GenBank/DDBJ databases">
        <title>Baltic Sea Cyanobacteria.</title>
        <authorList>
            <person name="Delbaje E."/>
            <person name="Fewer D.P."/>
            <person name="Shishido T.K."/>
        </authorList>
    </citation>
    <scope>NUCLEOTIDE SEQUENCE [LARGE SCALE GENOMIC DNA]</scope>
    <source>
        <strain evidence="3 4">CCNP 1315</strain>
    </source>
</reference>
<dbReference type="SUPFAM" id="SSF110083">
    <property type="entry name" value="Peptidylarginine deiminase Pad4, middle domain"/>
    <property type="match status" value="1"/>
</dbReference>
<dbReference type="PIRSF" id="PIRSF001247">
    <property type="entry name" value="Protein-arginine_deiminase"/>
    <property type="match status" value="1"/>
</dbReference>
<dbReference type="Proteomes" id="UP001301728">
    <property type="component" value="Unassembled WGS sequence"/>
</dbReference>
<protein>
    <submittedName>
        <fullName evidence="3">Protein-arginine deiminase family protein</fullName>
    </submittedName>
</protein>
<evidence type="ECO:0000259" key="2">
    <source>
        <dbReference type="Pfam" id="PF08527"/>
    </source>
</evidence>
<accession>A0ABU5TSV3</accession>
<dbReference type="PANTHER" id="PTHR10837">
    <property type="entry name" value="PEPTIDYLARGININE DEIMINASE"/>
    <property type="match status" value="1"/>
</dbReference>